<dbReference type="AlphaFoldDB" id="A0A1H3UPM2"/>
<feature type="transmembrane region" description="Helical" evidence="1">
    <location>
        <begin position="159"/>
        <end position="180"/>
    </location>
</feature>
<proteinExistence type="predicted"/>
<name>A0A1H3UPM2_9ACTN</name>
<dbReference type="Proteomes" id="UP000199632">
    <property type="component" value="Unassembled WGS sequence"/>
</dbReference>
<evidence type="ECO:0000313" key="2">
    <source>
        <dbReference type="EMBL" id="SDZ64011.1"/>
    </source>
</evidence>
<dbReference type="STRING" id="137265.SAMN05421684_7644"/>
<organism evidence="2 3">
    <name type="scientific">Asanoa ishikariensis</name>
    <dbReference type="NCBI Taxonomy" id="137265"/>
    <lineage>
        <taxon>Bacteria</taxon>
        <taxon>Bacillati</taxon>
        <taxon>Actinomycetota</taxon>
        <taxon>Actinomycetes</taxon>
        <taxon>Micromonosporales</taxon>
        <taxon>Micromonosporaceae</taxon>
        <taxon>Asanoa</taxon>
    </lineage>
</organism>
<keyword evidence="1" id="KW-1133">Transmembrane helix</keyword>
<dbReference type="RefSeq" id="WP_090803254.1">
    <property type="nucleotide sequence ID" value="NZ_BOND01000029.1"/>
</dbReference>
<gene>
    <name evidence="2" type="ORF">SAMN05421684_7644</name>
</gene>
<keyword evidence="1" id="KW-0812">Transmembrane</keyword>
<reference evidence="3" key="1">
    <citation type="submission" date="2016-10" db="EMBL/GenBank/DDBJ databases">
        <authorList>
            <person name="Varghese N."/>
            <person name="Submissions S."/>
        </authorList>
    </citation>
    <scope>NUCLEOTIDE SEQUENCE [LARGE SCALE GENOMIC DNA]</scope>
    <source>
        <strain evidence="3">DSM 44718</strain>
    </source>
</reference>
<evidence type="ECO:0000256" key="1">
    <source>
        <dbReference type="SAM" id="Phobius"/>
    </source>
</evidence>
<keyword evidence="3" id="KW-1185">Reference proteome</keyword>
<evidence type="ECO:0000313" key="3">
    <source>
        <dbReference type="Proteomes" id="UP000199632"/>
    </source>
</evidence>
<sequence>MTARAWPVAVAAGRRRDYSTVLTPEIISTEYGVLVESLSPGPVGGAPRVRAVTTASGGRLTVAYRTHALTGFDVGRGDPAPLRDEQGRPLLMMYGLARTGTTTSPPPPSDLDKAMGPALAAYRGFLAGEEAFRAVPSRAVPVDWSSGAEPVRRPDRRGWTAGVAALAVVAVVALIGWFLLRPGGRTAECPELTARVATAPTTCAPATAPSER</sequence>
<dbReference type="EMBL" id="FNQB01000005">
    <property type="protein sequence ID" value="SDZ64011.1"/>
    <property type="molecule type" value="Genomic_DNA"/>
</dbReference>
<dbReference type="OrthoDB" id="3831431at2"/>
<keyword evidence="1" id="KW-0472">Membrane</keyword>
<protein>
    <submittedName>
        <fullName evidence="2">Uncharacterized protein</fullName>
    </submittedName>
</protein>
<accession>A0A1H3UPM2</accession>